<evidence type="ECO:0000313" key="2">
    <source>
        <dbReference type="Proteomes" id="UP001194414"/>
    </source>
</evidence>
<evidence type="ECO:0000313" key="1">
    <source>
        <dbReference type="EMBL" id="MBI1708242.1"/>
    </source>
</evidence>
<organism evidence="1 2">
    <name type="scientific">Lactobacillus crispatus</name>
    <dbReference type="NCBI Taxonomy" id="47770"/>
    <lineage>
        <taxon>Bacteria</taxon>
        <taxon>Bacillati</taxon>
        <taxon>Bacillota</taxon>
        <taxon>Bacilli</taxon>
        <taxon>Lactobacillales</taxon>
        <taxon>Lactobacillaceae</taxon>
        <taxon>Lactobacillus</taxon>
    </lineage>
</organism>
<dbReference type="RefSeq" id="WP_198566573.1">
    <property type="nucleotide sequence ID" value="NZ_JACCPP010000022.1"/>
</dbReference>
<proteinExistence type="predicted"/>
<gene>
    <name evidence="1" type="ORF">HYQ56_1226</name>
</gene>
<sequence>MIVLDSKDLAKIDKEYAADSQIWQPLTAGAKGVTAADFVGAKEVRINKLSGFVQPSKYKRNQDNARSAISIEKETVSLKNEDWFAYDLDSFDMSENGALQVANVTEEHHRLITVPHRDKVAAQALYDAVKDNPYGNFVTDTVDADNALEAYDTADAYMTDNEIPGGYVMFVSSKFYNLLKNAKGLTRTFSTNQMQIQGINRSVGQLDGGVPILKAAKDRLAGTAPDNKQINFILTPLTVIAPVVKYDSVSVIDPSTDRNGNRYTIKGLSYYDAIILDNAKKGIYMSVSDAGKK</sequence>
<dbReference type="AlphaFoldDB" id="A0AAW4DP87"/>
<reference evidence="1" key="1">
    <citation type="submission" date="2020-07" db="EMBL/GenBank/DDBJ databases">
        <title>Comparative genomics analyses of Lactobacillus crispatus isolated from different ecological niches.</title>
        <authorList>
            <person name="Mancino W."/>
            <person name="Mancabelli L."/>
            <person name="Lugli G.A."/>
            <person name="Milani C."/>
            <person name="Viappiani A."/>
            <person name="Anzalone R."/>
            <person name="Longhi G."/>
            <person name="Ventura M."/>
            <person name="Turroni F."/>
        </authorList>
    </citation>
    <scope>NUCLEOTIDE SEQUENCE</scope>
    <source>
        <strain evidence="1">LB65</strain>
    </source>
</reference>
<protein>
    <submittedName>
        <fullName evidence="1">Phage capsid protein</fullName>
    </submittedName>
</protein>
<accession>A0AAW4DP87</accession>
<name>A0AAW4DP87_9LACO</name>
<comment type="caution">
    <text evidence="1">The sequence shown here is derived from an EMBL/GenBank/DDBJ whole genome shotgun (WGS) entry which is preliminary data.</text>
</comment>
<dbReference type="Proteomes" id="UP001194414">
    <property type="component" value="Unassembled WGS sequence"/>
</dbReference>
<dbReference type="EMBL" id="JACCPP010000022">
    <property type="protein sequence ID" value="MBI1708242.1"/>
    <property type="molecule type" value="Genomic_DNA"/>
</dbReference>